<evidence type="ECO:0000256" key="1">
    <source>
        <dbReference type="ARBA" id="ARBA00005234"/>
    </source>
</evidence>
<dbReference type="EMBL" id="JACAZH010000060">
    <property type="protein sequence ID" value="KAF7331212.1"/>
    <property type="molecule type" value="Genomic_DNA"/>
</dbReference>
<dbReference type="Pfam" id="PF18758">
    <property type="entry name" value="KDZ"/>
    <property type="match status" value="1"/>
</dbReference>
<feature type="region of interest" description="Disordered" evidence="4">
    <location>
        <begin position="1"/>
        <end position="38"/>
    </location>
</feature>
<evidence type="ECO:0000256" key="3">
    <source>
        <dbReference type="ARBA" id="ARBA00022801"/>
    </source>
</evidence>
<evidence type="ECO:0000313" key="7">
    <source>
        <dbReference type="Proteomes" id="UP000623467"/>
    </source>
</evidence>
<comment type="caution">
    <text evidence="6">The sequence shown here is derived from an EMBL/GenBank/DDBJ whole genome shotgun (WGS) entry which is preliminary data.</text>
</comment>
<dbReference type="PANTHER" id="PTHR33096">
    <property type="entry name" value="CXC2 DOMAIN-CONTAINING PROTEIN"/>
    <property type="match status" value="1"/>
</dbReference>
<name>A0A8H7CCM0_9AGAR</name>
<sequence>MAPNKVKDKRSARRNDRAVRSGMGAQSNTPRKLRDPRNQRAFVGIGRGVKMQHFAGLWAELDGKSTSNAEEGASQPIVNEDVEMNDDWVDEPLAESMLPRAPSPSPPPPLRASSPVQVFPTPSHRTAPPVHKVWEALLPRLEAPFLQYRRNTHGRIQPIIPDIIRPPARPYLSTSSTSIAAFSSVPVTPSQQLQLRSVKPTPAEGFRIFSRQEPGARAADPFRKALTCLAEAAATLRPSLPLQPSGEGESPDEPTAPPATSPVPNVGAHRTPRPIASPPAATTPSSAPTMPSTQPSVPPASQPSALHGGGGGASSVVQEQGTGAPPPPPPLTPGRAHQILRDRCPACFGLETWGRPLKEGGDVQLGADGCFSYRHLKSAGDGPISYTPDYFIPKEKIDNVRARIASVRRSPPAACKPKIPQEVLDACETSWEAANEKKRKADPQRYDASGVFVATCRHSQVLFMCNIDTPGEQQAYVIAAIETVAEHLPPQATILQTYDVGCVSDHSLNLFPILAPGLRERLSFCINVMHAFGHQWVCQLVYNPRMRRGCGLTDGEGVERIWSRIRKLIPLTRNQWNSRRIWMIDTYISFVNEEGLENLGTWLQRQEEKNLAPKLAAAQRMLRECRVSEQELRQEWAAQKAAQSSLRAHAPVRLKRELDKVLALQVQIDTVETSISEVRTSITDGDATAETTNILSRLQTTHQRLSEQAEALYASLNIANTFPELQGLPLEFVRTLLIMRDLKINIRKRAVGSFYEWETLDRAVSGRREALGTKLHQATRKAITKRQPALIKAISKFNAYCERLETLRPPGCQIPIPAPLSTRLNGLRDDPTLHEDVWIERTSDRIPRWLGRLRQELAVVDKALETNEPDLRLLLEERRDDLQYIRHVWAAALRRRALPSNPIPITAIPASRATARASATASATARTRLPVDDDDTDEAFDAPDESNPTDMVSSEELDPGLISDVEAPLGVEDLLDRQHEIEETTVIETLPYKLCWEPPILVSDSSFLQDLYALSQVAPAIDDRSRRIFFDSNNRRYRIDIEAIDRLIGTERLNNFVLNGVAAALHAYFTRPDSFCRREAADCAVLSTFELVRTRYNCSDAQLWRGVYRTQYWNKSTWLVPIHRPTQEHWVLAVVAVPQQQIFFFDSFASKSGWRGDLKALMTLITRMVALAERNGHSMNIDLGRRFRGGMGCQSAVHSWAAAPDEWLRLRCLGAIHDGCLHAWLLCC</sequence>
<dbReference type="GO" id="GO:0008234">
    <property type="term" value="F:cysteine-type peptidase activity"/>
    <property type="evidence" value="ECO:0007669"/>
    <property type="project" value="InterPro"/>
</dbReference>
<feature type="region of interest" description="Disordered" evidence="4">
    <location>
        <begin position="96"/>
        <end position="116"/>
    </location>
</feature>
<feature type="compositionally biased region" description="Pro residues" evidence="4">
    <location>
        <begin position="101"/>
        <end position="110"/>
    </location>
</feature>
<evidence type="ECO:0000259" key="5">
    <source>
        <dbReference type="Pfam" id="PF02902"/>
    </source>
</evidence>
<dbReference type="SUPFAM" id="SSF54001">
    <property type="entry name" value="Cysteine proteinases"/>
    <property type="match status" value="1"/>
</dbReference>
<dbReference type="AlphaFoldDB" id="A0A8H7CCM0"/>
<feature type="region of interest" description="Disordered" evidence="4">
    <location>
        <begin position="919"/>
        <end position="955"/>
    </location>
</feature>
<accession>A0A8H7CCM0</accession>
<feature type="compositionally biased region" description="Low complexity" evidence="4">
    <location>
        <begin position="278"/>
        <end position="295"/>
    </location>
</feature>
<evidence type="ECO:0000256" key="2">
    <source>
        <dbReference type="ARBA" id="ARBA00022670"/>
    </source>
</evidence>
<keyword evidence="7" id="KW-1185">Reference proteome</keyword>
<evidence type="ECO:0000256" key="4">
    <source>
        <dbReference type="SAM" id="MobiDB-lite"/>
    </source>
</evidence>
<dbReference type="InterPro" id="IPR003653">
    <property type="entry name" value="Peptidase_C48_C"/>
</dbReference>
<keyword evidence="3" id="KW-0378">Hydrolase</keyword>
<dbReference type="Pfam" id="PF02902">
    <property type="entry name" value="Peptidase_C48"/>
    <property type="match status" value="1"/>
</dbReference>
<dbReference type="PANTHER" id="PTHR33096:SF1">
    <property type="entry name" value="CXC1-LIKE CYSTEINE CLUSTER ASSOCIATED WITH KDZ TRANSPOSASES DOMAIN-CONTAINING PROTEIN"/>
    <property type="match status" value="1"/>
</dbReference>
<dbReference type="Proteomes" id="UP000623467">
    <property type="component" value="Unassembled WGS sequence"/>
</dbReference>
<dbReference type="InterPro" id="IPR038765">
    <property type="entry name" value="Papain-like_cys_pep_sf"/>
</dbReference>
<dbReference type="OrthoDB" id="3253684at2759"/>
<dbReference type="Gene3D" id="3.40.395.10">
    <property type="entry name" value="Adenoviral Proteinase, Chain A"/>
    <property type="match status" value="1"/>
</dbReference>
<dbReference type="GO" id="GO:0006508">
    <property type="term" value="P:proteolysis"/>
    <property type="evidence" value="ECO:0007669"/>
    <property type="project" value="UniProtKB-KW"/>
</dbReference>
<gene>
    <name evidence="6" type="ORF">MSAN_02440000</name>
</gene>
<evidence type="ECO:0000313" key="6">
    <source>
        <dbReference type="EMBL" id="KAF7331212.1"/>
    </source>
</evidence>
<proteinExistence type="inferred from homology"/>
<dbReference type="GO" id="GO:0019783">
    <property type="term" value="F:ubiquitin-like protein peptidase activity"/>
    <property type="evidence" value="ECO:0007669"/>
    <property type="project" value="UniProtKB-ARBA"/>
</dbReference>
<feature type="domain" description="Ubiquitin-like protease family profile" evidence="5">
    <location>
        <begin position="1109"/>
        <end position="1168"/>
    </location>
</feature>
<protein>
    <recommendedName>
        <fullName evidence="5">Ubiquitin-like protease family profile domain-containing protein</fullName>
    </recommendedName>
</protein>
<feature type="region of interest" description="Disordered" evidence="4">
    <location>
        <begin position="237"/>
        <end position="336"/>
    </location>
</feature>
<organism evidence="6 7">
    <name type="scientific">Mycena sanguinolenta</name>
    <dbReference type="NCBI Taxonomy" id="230812"/>
    <lineage>
        <taxon>Eukaryota</taxon>
        <taxon>Fungi</taxon>
        <taxon>Dikarya</taxon>
        <taxon>Basidiomycota</taxon>
        <taxon>Agaricomycotina</taxon>
        <taxon>Agaricomycetes</taxon>
        <taxon>Agaricomycetidae</taxon>
        <taxon>Agaricales</taxon>
        <taxon>Marasmiineae</taxon>
        <taxon>Mycenaceae</taxon>
        <taxon>Mycena</taxon>
    </lineage>
</organism>
<dbReference type="InterPro" id="IPR040521">
    <property type="entry name" value="KDZ"/>
</dbReference>
<comment type="similarity">
    <text evidence="1">Belongs to the peptidase C48 family.</text>
</comment>
<feature type="compositionally biased region" description="Acidic residues" evidence="4">
    <location>
        <begin position="932"/>
        <end position="944"/>
    </location>
</feature>
<reference evidence="6" key="1">
    <citation type="submission" date="2020-05" db="EMBL/GenBank/DDBJ databases">
        <title>Mycena genomes resolve the evolution of fungal bioluminescence.</title>
        <authorList>
            <person name="Tsai I.J."/>
        </authorList>
    </citation>
    <scope>NUCLEOTIDE SEQUENCE</scope>
    <source>
        <strain evidence="6">160909Yilan</strain>
    </source>
</reference>
<keyword evidence="2" id="KW-0645">Protease</keyword>